<feature type="region of interest" description="Disordered" evidence="1">
    <location>
        <begin position="265"/>
        <end position="304"/>
    </location>
</feature>
<comment type="caution">
    <text evidence="2">The sequence shown here is derived from an EMBL/GenBank/DDBJ whole genome shotgun (WGS) entry which is preliminary data.</text>
</comment>
<accession>A0A4S5CMP0</accession>
<evidence type="ECO:0000256" key="1">
    <source>
        <dbReference type="SAM" id="MobiDB-lite"/>
    </source>
</evidence>
<evidence type="ECO:0000313" key="2">
    <source>
        <dbReference type="EMBL" id="THJ45993.1"/>
    </source>
</evidence>
<dbReference type="OrthoDB" id="5143202at2"/>
<feature type="region of interest" description="Disordered" evidence="1">
    <location>
        <begin position="89"/>
        <end position="122"/>
    </location>
</feature>
<organism evidence="2 3">
    <name type="scientific">Candidatus Frankia alpina</name>
    <dbReference type="NCBI Taxonomy" id="2699483"/>
    <lineage>
        <taxon>Bacteria</taxon>
        <taxon>Bacillati</taxon>
        <taxon>Actinomycetota</taxon>
        <taxon>Actinomycetes</taxon>
        <taxon>Frankiales</taxon>
        <taxon>Frankiaceae</taxon>
        <taxon>Frankia</taxon>
    </lineage>
</organism>
<dbReference type="EMBL" id="SSXH01000693">
    <property type="protein sequence ID" value="THJ45993.1"/>
    <property type="molecule type" value="Genomic_DNA"/>
</dbReference>
<evidence type="ECO:0000313" key="3">
    <source>
        <dbReference type="Proteomes" id="UP000305282"/>
    </source>
</evidence>
<dbReference type="AlphaFoldDB" id="A0A4S5CMP0"/>
<dbReference type="RefSeq" id="WP_136449331.1">
    <property type="nucleotide sequence ID" value="NZ_SSXH01000693.1"/>
</dbReference>
<reference evidence="2 3" key="1">
    <citation type="submission" date="2019-04" db="EMBL/GenBank/DDBJ databases">
        <title>Draft genome sequences for three unisolated Alnus-infective Frankia Sp+ strains, AgTrS, AiOr and AvVan, the first sequenced Frankia strains able to sporulate in-planta.</title>
        <authorList>
            <person name="Bethencourt L."/>
            <person name="Vautrin F."/>
            <person name="Taib N."/>
            <person name="Dubost A."/>
            <person name="Castro-Garcia L."/>
            <person name="Imbaud O."/>
            <person name="Abrouk D."/>
            <person name="Fournier P."/>
            <person name="Briolay J."/>
            <person name="Nguyen A."/>
            <person name="Normand P."/>
            <person name="Fernandez M.P."/>
            <person name="Brochier-Armanet C."/>
            <person name="Herrera-Belaroussi A."/>
        </authorList>
    </citation>
    <scope>NUCLEOTIDE SEQUENCE [LARGE SCALE GENOMIC DNA]</scope>
    <source>
        <strain evidence="2 3">AvVan</strain>
    </source>
</reference>
<sequence>MDLPALPRSVRRLATRQDGMLTWAQIRQTGITRRQLDRLVREAGWSIPFRGTVLLPDAHPLRGPVRAALIGRPDAVVCGVSAARLLGLPGLPATPRQDDRMGDEEPPTPDAQAGHSMRTAGTMRTTKALAGRRLTTLGEPVHLLVPRSTHAAGNIVGLIRHLGTCRPEERQLSRDIPVTTVERTLADLILDSDRETAVGLLDAALQRGRVSDIDAVLRSAAGRRGVVARRNWFALADGRAESPLETRLRLLLLDAVLPPEELQWQVRGPRNPTGPDKPRRLVGVGLVEGTSDDPPDQDQDRAGAGRPVARLDLAWPSRLVAVEADGAAYHRQPRALFRDRGRQNEPAGPCCASPGPMCWALRRTSPTWCDARWLWRRSRSGPQGPGAQQIVEQVKGDVVQAGDDRGEADEQKFTGIR</sequence>
<evidence type="ECO:0008006" key="4">
    <source>
        <dbReference type="Google" id="ProtNLM"/>
    </source>
</evidence>
<proteinExistence type="predicted"/>
<dbReference type="Proteomes" id="UP000305282">
    <property type="component" value="Unassembled WGS sequence"/>
</dbReference>
<gene>
    <name evidence="2" type="ORF">E7Y31_19755</name>
</gene>
<name>A0A4S5CMP0_9ACTN</name>
<protein>
    <recommendedName>
        <fullName evidence="4">AbiEi antitoxin C-terminal domain-containing protein</fullName>
    </recommendedName>
</protein>
<keyword evidence="3" id="KW-1185">Reference proteome</keyword>